<gene>
    <name evidence="2" type="ORF">EXY26_16065</name>
</gene>
<reference evidence="2 3" key="1">
    <citation type="submission" date="2019-03" db="EMBL/GenBank/DDBJ databases">
        <title>Glutamicibacter sp. LJH19 genome.</title>
        <authorList>
            <person name="Sinai Borker S."/>
            <person name="Kumar R."/>
        </authorList>
    </citation>
    <scope>NUCLEOTIDE SEQUENCE [LARGE SCALE GENOMIC DNA]</scope>
    <source>
        <strain evidence="2 3">LJH19</strain>
    </source>
</reference>
<keyword evidence="1" id="KW-0812">Transmembrane</keyword>
<keyword evidence="1" id="KW-0472">Membrane</keyword>
<proteinExistence type="predicted"/>
<accession>A0A4Y8TUV5</accession>
<feature type="transmembrane region" description="Helical" evidence="1">
    <location>
        <begin position="40"/>
        <end position="61"/>
    </location>
</feature>
<protein>
    <submittedName>
        <fullName evidence="2">Uncharacterized protein</fullName>
    </submittedName>
</protein>
<comment type="caution">
    <text evidence="2">The sequence shown here is derived from an EMBL/GenBank/DDBJ whole genome shotgun (WGS) entry which is preliminary data.</text>
</comment>
<dbReference type="Proteomes" id="UP000297638">
    <property type="component" value="Unassembled WGS sequence"/>
</dbReference>
<dbReference type="RefSeq" id="WP_134781174.1">
    <property type="nucleotide sequence ID" value="NZ_SPDS01000003.1"/>
</dbReference>
<dbReference type="EMBL" id="SPDS01000003">
    <property type="protein sequence ID" value="TFH54564.1"/>
    <property type="molecule type" value="Genomic_DNA"/>
</dbReference>
<sequence length="70" mass="7527">MMKTRIPGVLLLISSAFIFSFALNTAQRDAATACWVISTLMFIGAAMLLLKAIVGSSTVTAGDPPRKRRQ</sequence>
<evidence type="ECO:0000313" key="2">
    <source>
        <dbReference type="EMBL" id="TFH54564.1"/>
    </source>
</evidence>
<evidence type="ECO:0000256" key="1">
    <source>
        <dbReference type="SAM" id="Phobius"/>
    </source>
</evidence>
<organism evidence="2 3">
    <name type="scientific">Glutamicibacter arilaitensis</name>
    <dbReference type="NCBI Taxonomy" id="256701"/>
    <lineage>
        <taxon>Bacteria</taxon>
        <taxon>Bacillati</taxon>
        <taxon>Actinomycetota</taxon>
        <taxon>Actinomycetes</taxon>
        <taxon>Micrococcales</taxon>
        <taxon>Micrococcaceae</taxon>
        <taxon>Glutamicibacter</taxon>
    </lineage>
</organism>
<keyword evidence="1" id="KW-1133">Transmembrane helix</keyword>
<dbReference type="AlphaFoldDB" id="A0A4Y8TUV5"/>
<evidence type="ECO:0000313" key="3">
    <source>
        <dbReference type="Proteomes" id="UP000297638"/>
    </source>
</evidence>
<name>A0A4Y8TUV5_9MICC</name>